<dbReference type="GO" id="GO:0009611">
    <property type="term" value="P:response to wounding"/>
    <property type="evidence" value="ECO:0007669"/>
    <property type="project" value="InterPro"/>
</dbReference>
<dbReference type="Pfam" id="PF00280">
    <property type="entry name" value="potato_inhibit"/>
    <property type="match status" value="1"/>
</dbReference>
<sequence length="84" mass="9384">MNLLILRNFTIAMSAGCSDLRKRWNDLVGKSEKEAVETIKRDGEQNIEVVDDGTPAADATIKSGVVRVILDENKKVKYPPLRQN</sequence>
<evidence type="ECO:0000256" key="1">
    <source>
        <dbReference type="ARBA" id="ARBA00008210"/>
    </source>
</evidence>
<evidence type="ECO:0000313" key="5">
    <source>
        <dbReference type="Proteomes" id="UP000663864"/>
    </source>
</evidence>
<keyword evidence="2" id="KW-0646">Protease inhibitor</keyword>
<accession>A0A815KYD2</accession>
<reference evidence="4" key="1">
    <citation type="submission" date="2021-02" db="EMBL/GenBank/DDBJ databases">
        <authorList>
            <person name="Nowell W R."/>
        </authorList>
    </citation>
    <scope>NUCLEOTIDE SEQUENCE</scope>
</reference>
<dbReference type="AlphaFoldDB" id="A0A815KYD2"/>
<dbReference type="InterPro" id="IPR000864">
    <property type="entry name" value="Prot_inh_pot1"/>
</dbReference>
<dbReference type="InterPro" id="IPR036354">
    <property type="entry name" value="Prot_inh_pot1_sf"/>
</dbReference>
<gene>
    <name evidence="4" type="ORF">ZHD862_LOCUS33176</name>
</gene>
<dbReference type="Proteomes" id="UP000663864">
    <property type="component" value="Unassembled WGS sequence"/>
</dbReference>
<evidence type="ECO:0000256" key="2">
    <source>
        <dbReference type="ARBA" id="ARBA00022690"/>
    </source>
</evidence>
<proteinExistence type="inferred from homology"/>
<dbReference type="EMBL" id="CAJNOT010003836">
    <property type="protein sequence ID" value="CAF1401983.1"/>
    <property type="molecule type" value="Genomic_DNA"/>
</dbReference>
<keyword evidence="3" id="KW-0722">Serine protease inhibitor</keyword>
<protein>
    <submittedName>
        <fullName evidence="4">Uncharacterized protein</fullName>
    </submittedName>
</protein>
<evidence type="ECO:0000313" key="4">
    <source>
        <dbReference type="EMBL" id="CAF1401983.1"/>
    </source>
</evidence>
<name>A0A815KYD2_9BILA</name>
<dbReference type="SUPFAM" id="SSF54654">
    <property type="entry name" value="CI-2 family of serine protease inhibitors"/>
    <property type="match status" value="1"/>
</dbReference>
<dbReference type="Gene3D" id="3.30.10.10">
    <property type="entry name" value="Trypsin Inhibitor V, subunit A"/>
    <property type="match status" value="1"/>
</dbReference>
<comment type="caution">
    <text evidence="4">The sequence shown here is derived from an EMBL/GenBank/DDBJ whole genome shotgun (WGS) entry which is preliminary data.</text>
</comment>
<evidence type="ECO:0000256" key="3">
    <source>
        <dbReference type="ARBA" id="ARBA00022900"/>
    </source>
</evidence>
<dbReference type="GO" id="GO:0004867">
    <property type="term" value="F:serine-type endopeptidase inhibitor activity"/>
    <property type="evidence" value="ECO:0007669"/>
    <property type="project" value="UniProtKB-KW"/>
</dbReference>
<comment type="similarity">
    <text evidence="1">Belongs to the protease inhibitor I13 (potato type I serine protease inhibitor) family.</text>
</comment>
<organism evidence="4 5">
    <name type="scientific">Rotaria sordida</name>
    <dbReference type="NCBI Taxonomy" id="392033"/>
    <lineage>
        <taxon>Eukaryota</taxon>
        <taxon>Metazoa</taxon>
        <taxon>Spiralia</taxon>
        <taxon>Gnathifera</taxon>
        <taxon>Rotifera</taxon>
        <taxon>Eurotatoria</taxon>
        <taxon>Bdelloidea</taxon>
        <taxon>Philodinida</taxon>
        <taxon>Philodinidae</taxon>
        <taxon>Rotaria</taxon>
    </lineage>
</organism>